<organism evidence="3 4">
    <name type="scientific">Ascobolus immersus RN42</name>
    <dbReference type="NCBI Taxonomy" id="1160509"/>
    <lineage>
        <taxon>Eukaryota</taxon>
        <taxon>Fungi</taxon>
        <taxon>Dikarya</taxon>
        <taxon>Ascomycota</taxon>
        <taxon>Pezizomycotina</taxon>
        <taxon>Pezizomycetes</taxon>
        <taxon>Pezizales</taxon>
        <taxon>Ascobolaceae</taxon>
        <taxon>Ascobolus</taxon>
    </lineage>
</organism>
<protein>
    <recommendedName>
        <fullName evidence="2">Endo-1,3(4)-beta-glucanase 1 carbohydrate binding domain-containing protein</fullName>
    </recommendedName>
</protein>
<dbReference type="InterPro" id="IPR018909">
    <property type="entry name" value="Eng1_septum"/>
</dbReference>
<evidence type="ECO:0000313" key="4">
    <source>
        <dbReference type="Proteomes" id="UP000275078"/>
    </source>
</evidence>
<name>A0A3N4HPE8_ASCIM</name>
<evidence type="ECO:0000313" key="3">
    <source>
        <dbReference type="EMBL" id="RPA71544.1"/>
    </source>
</evidence>
<dbReference type="Pfam" id="PF10645">
    <property type="entry name" value="Carb_bind"/>
    <property type="match status" value="2"/>
</dbReference>
<dbReference type="EMBL" id="ML119919">
    <property type="protein sequence ID" value="RPA71544.1"/>
    <property type="molecule type" value="Genomic_DNA"/>
</dbReference>
<feature type="signal peptide" evidence="1">
    <location>
        <begin position="1"/>
        <end position="17"/>
    </location>
</feature>
<evidence type="ECO:0000256" key="1">
    <source>
        <dbReference type="SAM" id="SignalP"/>
    </source>
</evidence>
<dbReference type="AlphaFoldDB" id="A0A3N4HPE8"/>
<reference evidence="3 4" key="1">
    <citation type="journal article" date="2018" name="Nat. Ecol. Evol.">
        <title>Pezizomycetes genomes reveal the molecular basis of ectomycorrhizal truffle lifestyle.</title>
        <authorList>
            <person name="Murat C."/>
            <person name="Payen T."/>
            <person name="Noel B."/>
            <person name="Kuo A."/>
            <person name="Morin E."/>
            <person name="Chen J."/>
            <person name="Kohler A."/>
            <person name="Krizsan K."/>
            <person name="Balestrini R."/>
            <person name="Da Silva C."/>
            <person name="Montanini B."/>
            <person name="Hainaut M."/>
            <person name="Levati E."/>
            <person name="Barry K.W."/>
            <person name="Belfiori B."/>
            <person name="Cichocki N."/>
            <person name="Clum A."/>
            <person name="Dockter R.B."/>
            <person name="Fauchery L."/>
            <person name="Guy J."/>
            <person name="Iotti M."/>
            <person name="Le Tacon F."/>
            <person name="Lindquist E.A."/>
            <person name="Lipzen A."/>
            <person name="Malagnac F."/>
            <person name="Mello A."/>
            <person name="Molinier V."/>
            <person name="Miyauchi S."/>
            <person name="Poulain J."/>
            <person name="Riccioni C."/>
            <person name="Rubini A."/>
            <person name="Sitrit Y."/>
            <person name="Splivallo R."/>
            <person name="Traeger S."/>
            <person name="Wang M."/>
            <person name="Zifcakova L."/>
            <person name="Wipf D."/>
            <person name="Zambonelli A."/>
            <person name="Paolocci F."/>
            <person name="Nowrousian M."/>
            <person name="Ottonello S."/>
            <person name="Baldrian P."/>
            <person name="Spatafora J.W."/>
            <person name="Henrissat B."/>
            <person name="Nagy L.G."/>
            <person name="Aury J.M."/>
            <person name="Wincker P."/>
            <person name="Grigoriev I.V."/>
            <person name="Bonfante P."/>
            <person name="Martin F.M."/>
        </authorList>
    </citation>
    <scope>NUCLEOTIDE SEQUENCE [LARGE SCALE GENOMIC DNA]</scope>
    <source>
        <strain evidence="3 4">RN42</strain>
    </source>
</reference>
<proteinExistence type="predicted"/>
<gene>
    <name evidence="3" type="ORF">BJ508DRAFT_315512</name>
</gene>
<dbReference type="STRING" id="1160509.A0A3N4HPE8"/>
<keyword evidence="1" id="KW-0732">Signal</keyword>
<feature type="domain" description="Endo-1,3(4)-beta-glucanase 1 carbohydrate binding" evidence="2">
    <location>
        <begin position="86"/>
        <end position="131"/>
    </location>
</feature>
<keyword evidence="4" id="KW-1185">Reference proteome</keyword>
<accession>A0A3N4HPE8</accession>
<dbReference type="Proteomes" id="UP000275078">
    <property type="component" value="Unassembled WGS sequence"/>
</dbReference>
<evidence type="ECO:0000259" key="2">
    <source>
        <dbReference type="Pfam" id="PF10645"/>
    </source>
</evidence>
<sequence>MQYLTFVLAALTTLAAATPMPEAVQERGVIYCGSQPYYPEAYTCYKQNNNLLCPILSGTIYQPCGKACFNPSDYGCTNGQLVPVGKCNGQVYDKNSYVCANGNQLCPKAAPNACGKACFDSKHYWCKNGVLQQK</sequence>
<dbReference type="OrthoDB" id="5430620at2759"/>
<dbReference type="GO" id="GO:0030246">
    <property type="term" value="F:carbohydrate binding"/>
    <property type="evidence" value="ECO:0007669"/>
    <property type="project" value="InterPro"/>
</dbReference>
<feature type="chain" id="PRO_5018108885" description="Endo-1,3(4)-beta-glucanase 1 carbohydrate binding domain-containing protein" evidence="1">
    <location>
        <begin position="18"/>
        <end position="134"/>
    </location>
</feature>
<feature type="domain" description="Endo-1,3(4)-beta-glucanase 1 carbohydrate binding" evidence="2">
    <location>
        <begin position="32"/>
        <end position="81"/>
    </location>
</feature>